<accession>A0AA87R9V4</accession>
<organism evidence="6 7">
    <name type="scientific">Agrococcus baldri</name>
    <dbReference type="NCBI Taxonomy" id="153730"/>
    <lineage>
        <taxon>Bacteria</taxon>
        <taxon>Bacillati</taxon>
        <taxon>Actinomycetota</taxon>
        <taxon>Actinomycetes</taxon>
        <taxon>Micrococcales</taxon>
        <taxon>Microbacteriaceae</taxon>
        <taxon>Agrococcus</taxon>
    </lineage>
</organism>
<dbReference type="SUPFAM" id="SSF102405">
    <property type="entry name" value="MCP/YpsA-like"/>
    <property type="match status" value="1"/>
</dbReference>
<dbReference type="Pfam" id="PF17782">
    <property type="entry name" value="WHD_DprA"/>
    <property type="match status" value="1"/>
</dbReference>
<dbReference type="InterPro" id="IPR041614">
    <property type="entry name" value="DprA_WH"/>
</dbReference>
<dbReference type="PANTHER" id="PTHR43022">
    <property type="entry name" value="PROTEIN SMF"/>
    <property type="match status" value="1"/>
</dbReference>
<feature type="region of interest" description="Disordered" evidence="2">
    <location>
        <begin position="23"/>
        <end position="47"/>
    </location>
</feature>
<dbReference type="RefSeq" id="WP_146792164.1">
    <property type="nucleotide sequence ID" value="NZ_BJUU01000001.1"/>
</dbReference>
<comment type="similarity">
    <text evidence="1">Belongs to the DprA/Smf family.</text>
</comment>
<evidence type="ECO:0000313" key="7">
    <source>
        <dbReference type="Proteomes" id="UP000321749"/>
    </source>
</evidence>
<feature type="domain" description="Smf/DprA SLOG" evidence="4">
    <location>
        <begin position="143"/>
        <end position="355"/>
    </location>
</feature>
<protein>
    <submittedName>
        <fullName evidence="6">DNA processing protein DprA</fullName>
    </submittedName>
</protein>
<keyword evidence="7" id="KW-1185">Reference proteome</keyword>
<reference evidence="6 7" key="1">
    <citation type="submission" date="2019-07" db="EMBL/GenBank/DDBJ databases">
        <title>Whole genome shotgun sequence of Agrococcus baldri NBRC 103055.</title>
        <authorList>
            <person name="Hosoyama A."/>
            <person name="Uohara A."/>
            <person name="Ohji S."/>
            <person name="Ichikawa N."/>
        </authorList>
    </citation>
    <scope>NUCLEOTIDE SEQUENCE [LARGE SCALE GENOMIC DNA]</scope>
    <source>
        <strain evidence="6 7">NBRC 103055</strain>
    </source>
</reference>
<dbReference type="Pfam" id="PF02481">
    <property type="entry name" value="DNA_processg_A"/>
    <property type="match status" value="1"/>
</dbReference>
<evidence type="ECO:0000313" key="6">
    <source>
        <dbReference type="EMBL" id="GEK78757.1"/>
    </source>
</evidence>
<feature type="chain" id="PRO_5041678703" evidence="3">
    <location>
        <begin position="26"/>
        <end position="432"/>
    </location>
</feature>
<evidence type="ECO:0000256" key="3">
    <source>
        <dbReference type="SAM" id="SignalP"/>
    </source>
</evidence>
<feature type="domain" description="DprA winged helix" evidence="5">
    <location>
        <begin position="362"/>
        <end position="415"/>
    </location>
</feature>
<dbReference type="InterPro" id="IPR036388">
    <property type="entry name" value="WH-like_DNA-bd_sf"/>
</dbReference>
<dbReference type="InterPro" id="IPR003488">
    <property type="entry name" value="DprA"/>
</dbReference>
<dbReference type="AlphaFoldDB" id="A0AA87R9V4"/>
<gene>
    <name evidence="6" type="ORF">ABA31_01080</name>
</gene>
<proteinExistence type="inferred from homology"/>
<dbReference type="NCBIfam" id="TIGR00732">
    <property type="entry name" value="dprA"/>
    <property type="match status" value="1"/>
</dbReference>
<comment type="caution">
    <text evidence="6">The sequence shown here is derived from an EMBL/GenBank/DDBJ whole genome shotgun (WGS) entry which is preliminary data.</text>
</comment>
<dbReference type="InterPro" id="IPR057666">
    <property type="entry name" value="DrpA_SLOG"/>
</dbReference>
<name>A0AA87R9V4_9MICO</name>
<dbReference type="Proteomes" id="UP000321749">
    <property type="component" value="Unassembled WGS sequence"/>
</dbReference>
<evidence type="ECO:0000259" key="5">
    <source>
        <dbReference type="Pfam" id="PF17782"/>
    </source>
</evidence>
<feature type="signal peptide" evidence="3">
    <location>
        <begin position="1"/>
        <end position="25"/>
    </location>
</feature>
<dbReference type="Gene3D" id="1.10.10.10">
    <property type="entry name" value="Winged helix-like DNA-binding domain superfamily/Winged helix DNA-binding domain"/>
    <property type="match status" value="1"/>
</dbReference>
<dbReference type="GO" id="GO:0009294">
    <property type="term" value="P:DNA-mediated transformation"/>
    <property type="evidence" value="ECO:0007669"/>
    <property type="project" value="InterPro"/>
</dbReference>
<dbReference type="EMBL" id="BJUU01000001">
    <property type="protein sequence ID" value="GEK78757.1"/>
    <property type="molecule type" value="Genomic_DNA"/>
</dbReference>
<evidence type="ECO:0000256" key="1">
    <source>
        <dbReference type="ARBA" id="ARBA00006525"/>
    </source>
</evidence>
<evidence type="ECO:0000259" key="4">
    <source>
        <dbReference type="Pfam" id="PF02481"/>
    </source>
</evidence>
<evidence type="ECO:0000256" key="2">
    <source>
        <dbReference type="SAM" id="MobiDB-lite"/>
    </source>
</evidence>
<sequence>MKAFRIELALLRAAVLGTLPGGAPASEAPASETGASGPAASGALASTTVPDDEEVIARFAAGAWTVLPEPGDGLAGFVRERLGDVRALQLLVDGASAAAWAHELDDPEIARGVPDALGRWLPRLGAERILGAFSQGAAHGQRLLTRADAHWPSSIDDLGPHAPAALWVRGDTAALAACERSAALVGSRASSGYGELVTGQLAAGLVGRRFAIVSGGAYGIDGTAHRSTLASGGTTVAVLAGGLDRFYPAGHDELLQRVVATGCVIAEAPSGVPPTRWRFLARNRLIAALASATVVVEAGQRSGSINTAGHAAALGRPLGAVPGPVTSGSSTGCHRLLRDYGAAVIERPEHVVELVDGPLEDPAALGGSTSDELRLLDAMSTRAPRGVDELAVRTGMAPREVTATLALLELGGAVVERGTGWLRVPGRATTRA</sequence>
<dbReference type="Gene3D" id="3.40.50.450">
    <property type="match status" value="1"/>
</dbReference>
<dbReference type="PANTHER" id="PTHR43022:SF1">
    <property type="entry name" value="PROTEIN SMF"/>
    <property type="match status" value="1"/>
</dbReference>
<keyword evidence="3" id="KW-0732">Signal</keyword>